<dbReference type="STRING" id="1354303.M917_1193"/>
<name>U4TB35_9GAMM</name>
<dbReference type="EMBL" id="AUSW01000017">
    <property type="protein sequence ID" value="ERL55949.1"/>
    <property type="molecule type" value="Genomic_DNA"/>
</dbReference>
<proteinExistence type="predicted"/>
<dbReference type="PATRIC" id="fig|1354303.4.peg.1176"/>
<comment type="caution">
    <text evidence="1">The sequence shown here is derived from an EMBL/GenBank/DDBJ whole genome shotgun (WGS) entry which is preliminary data.</text>
</comment>
<keyword evidence="2" id="KW-1185">Reference proteome</keyword>
<evidence type="ECO:0000313" key="2">
    <source>
        <dbReference type="Proteomes" id="UP000016761"/>
    </source>
</evidence>
<evidence type="ECO:0000313" key="1">
    <source>
        <dbReference type="EMBL" id="ERL55949.1"/>
    </source>
</evidence>
<reference evidence="1 2" key="1">
    <citation type="journal article" date="2013" name="Genome Announc.">
        <title>Draft Genome Sequence of Psychrobacter aquaticus Strain CMS 56T, Isolated from a Cyanobacterial Mat Sample Collected from Water Bodies in the McMurdo Dry Valley Region of Antarctica.</title>
        <authorList>
            <person name="Reddy G.S."/>
            <person name="Ara S."/>
            <person name="Singh A."/>
            <person name="Kumar Pinnaka A."/>
            <person name="Shivaji S."/>
        </authorList>
    </citation>
    <scope>NUCLEOTIDE SEQUENCE [LARGE SCALE GENOMIC DNA]</scope>
    <source>
        <strain evidence="1 2">CMS 56</strain>
    </source>
</reference>
<dbReference type="Proteomes" id="UP000016761">
    <property type="component" value="Unassembled WGS sequence"/>
</dbReference>
<protein>
    <submittedName>
        <fullName evidence="1">Uncharacterized protein</fullName>
    </submittedName>
</protein>
<accession>U4TB35</accession>
<dbReference type="AlphaFoldDB" id="U4TB35"/>
<gene>
    <name evidence="1" type="ORF">M917_1193</name>
</gene>
<organism evidence="1 2">
    <name type="scientific">Psychrobacter aquaticus CMS 56</name>
    <dbReference type="NCBI Taxonomy" id="1354303"/>
    <lineage>
        <taxon>Bacteria</taxon>
        <taxon>Pseudomonadati</taxon>
        <taxon>Pseudomonadota</taxon>
        <taxon>Gammaproteobacteria</taxon>
        <taxon>Moraxellales</taxon>
        <taxon>Moraxellaceae</taxon>
        <taxon>Psychrobacter</taxon>
    </lineage>
</organism>
<sequence length="199" mass="22518">MDNLNLQNQQQLAAPNSNLSSRQELSFENKKELLAEKIRLADFSIRAINDPKFVNALLSDDISSKEEKQCVFDNIDRKAFYDLSSDMIEDLVAKNPEYIDLYLDKLDLLISIADIFYNSPNAIEFDEEDLSASPALALLTKKDALIFQKMIVDERYKDLLILVGQPVRVDNSIFDSASVKFLFLGGAVGDSEKKCRLAR</sequence>